<accession>A0A645BPK7</accession>
<protein>
    <submittedName>
        <fullName evidence="2">Uncharacterized protein</fullName>
    </submittedName>
</protein>
<sequence>MPRQSHRAVRVMLCGQQSGKQRVVCRQRQRSLPEHMMIGIARSVEMEIKVMGRGILLIGLPVLRKDQPGRLAIRVLHGHAQLHRQLVGKVGDTFRPAVPRPDEKTAETAAIHEHAAAPEVHRLRNPQLPQRGAAQKGVIPHPPHRGRQGNGLNPPRVVFRRSPAAGDAQGRSLRGGLIR</sequence>
<evidence type="ECO:0000313" key="2">
    <source>
        <dbReference type="EMBL" id="MPM67316.1"/>
    </source>
</evidence>
<proteinExistence type="predicted"/>
<organism evidence="2">
    <name type="scientific">bioreactor metagenome</name>
    <dbReference type="NCBI Taxonomy" id="1076179"/>
    <lineage>
        <taxon>unclassified sequences</taxon>
        <taxon>metagenomes</taxon>
        <taxon>ecological metagenomes</taxon>
    </lineage>
</organism>
<evidence type="ECO:0000256" key="1">
    <source>
        <dbReference type="SAM" id="MobiDB-lite"/>
    </source>
</evidence>
<feature type="region of interest" description="Disordered" evidence="1">
    <location>
        <begin position="131"/>
        <end position="179"/>
    </location>
</feature>
<dbReference type="AlphaFoldDB" id="A0A645BPK7"/>
<name>A0A645BPK7_9ZZZZ</name>
<comment type="caution">
    <text evidence="2">The sequence shown here is derived from an EMBL/GenBank/DDBJ whole genome shotgun (WGS) entry which is preliminary data.</text>
</comment>
<gene>
    <name evidence="2" type="ORF">SDC9_114238</name>
</gene>
<dbReference type="EMBL" id="VSSQ01021617">
    <property type="protein sequence ID" value="MPM67316.1"/>
    <property type="molecule type" value="Genomic_DNA"/>
</dbReference>
<reference evidence="2" key="1">
    <citation type="submission" date="2019-08" db="EMBL/GenBank/DDBJ databases">
        <authorList>
            <person name="Kucharzyk K."/>
            <person name="Murdoch R.W."/>
            <person name="Higgins S."/>
            <person name="Loffler F."/>
        </authorList>
    </citation>
    <scope>NUCLEOTIDE SEQUENCE</scope>
</reference>